<keyword evidence="2" id="KW-1185">Reference proteome</keyword>
<evidence type="ECO:0000313" key="2">
    <source>
        <dbReference type="Proteomes" id="UP000188169"/>
    </source>
</evidence>
<dbReference type="EMBL" id="FUGD01000075">
    <property type="protein sequence ID" value="SJM37147.1"/>
    <property type="molecule type" value="Genomic_DNA"/>
</dbReference>
<dbReference type="AlphaFoldDB" id="A0A1R4EF76"/>
<gene>
    <name evidence="1" type="ORF">A1019T_01118</name>
</gene>
<dbReference type="Proteomes" id="UP000188169">
    <property type="component" value="Unassembled WGS sequence"/>
</dbReference>
<dbReference type="OrthoDB" id="9862629at2"/>
<evidence type="ECO:0000313" key="1">
    <source>
        <dbReference type="EMBL" id="SJM37147.1"/>
    </source>
</evidence>
<dbReference type="RefSeq" id="WP_077448551.1">
    <property type="nucleotide sequence ID" value="NZ_FUGD01000075.1"/>
</dbReference>
<protein>
    <submittedName>
        <fullName evidence="1">Uncharacterized protein</fullName>
    </submittedName>
</protein>
<accession>A0A1R4EF76</accession>
<reference evidence="2" key="1">
    <citation type="submission" date="2017-02" db="EMBL/GenBank/DDBJ databases">
        <authorList>
            <person name="Mornico D."/>
        </authorList>
    </citation>
    <scope>NUCLEOTIDE SEQUENCE [LARGE SCALE GENOMIC DNA]</scope>
</reference>
<proteinExistence type="predicted"/>
<organism evidence="1 2">
    <name type="scientific">Psychrobacter pasteurii</name>
    <dbReference type="NCBI Taxonomy" id="1945520"/>
    <lineage>
        <taxon>Bacteria</taxon>
        <taxon>Pseudomonadati</taxon>
        <taxon>Pseudomonadota</taxon>
        <taxon>Gammaproteobacteria</taxon>
        <taxon>Moraxellales</taxon>
        <taxon>Moraxellaceae</taxon>
        <taxon>Psychrobacter</taxon>
    </lineage>
</organism>
<sequence length="75" mass="8145">MSNKIKAGDLIECEAAMFSDFEVGQKVEVHADEKGLYVLGGPYGKAKLALYELGISKYTDEAFAMCVGFSFVKKG</sequence>
<dbReference type="STRING" id="1945520.A1019T_01118"/>
<name>A0A1R4EF76_9GAMM</name>